<keyword evidence="3" id="KW-1185">Reference proteome</keyword>
<proteinExistence type="predicted"/>
<organism evidence="2 3">
    <name type="scientific">Pseudoneurospora amorphoporcata</name>
    <dbReference type="NCBI Taxonomy" id="241081"/>
    <lineage>
        <taxon>Eukaryota</taxon>
        <taxon>Fungi</taxon>
        <taxon>Dikarya</taxon>
        <taxon>Ascomycota</taxon>
        <taxon>Pezizomycotina</taxon>
        <taxon>Sordariomycetes</taxon>
        <taxon>Sordariomycetidae</taxon>
        <taxon>Sordariales</taxon>
        <taxon>Sordariaceae</taxon>
        <taxon>Pseudoneurospora</taxon>
    </lineage>
</organism>
<protein>
    <submittedName>
        <fullName evidence="2">Uncharacterized protein</fullName>
    </submittedName>
</protein>
<dbReference type="PANTHER" id="PTHR35605">
    <property type="entry name" value="ECP2 EFFECTOR PROTEIN DOMAIN-CONTAINING PROTEIN-RELATED"/>
    <property type="match status" value="1"/>
</dbReference>
<reference evidence="2" key="2">
    <citation type="submission" date="2023-06" db="EMBL/GenBank/DDBJ databases">
        <authorList>
            <consortium name="Lawrence Berkeley National Laboratory"/>
            <person name="Mondo S.J."/>
            <person name="Hensen N."/>
            <person name="Bonometti L."/>
            <person name="Westerberg I."/>
            <person name="Brannstrom I.O."/>
            <person name="Guillou S."/>
            <person name="Cros-Aarteil S."/>
            <person name="Calhoun S."/>
            <person name="Haridas S."/>
            <person name="Kuo A."/>
            <person name="Pangilinan J."/>
            <person name="Riley R."/>
            <person name="Labutti K."/>
            <person name="Andreopoulos B."/>
            <person name="Lipzen A."/>
            <person name="Chen C."/>
            <person name="Yanf M."/>
            <person name="Daum C."/>
            <person name="Ng V."/>
            <person name="Clum A."/>
            <person name="Steindorff A."/>
            <person name="Ohm R."/>
            <person name="Martin F."/>
            <person name="Silar P."/>
            <person name="Natvig D."/>
            <person name="Lalanne C."/>
            <person name="Gautier V."/>
            <person name="Ament-Velasquez S.L."/>
            <person name="Kruys A."/>
            <person name="Hutchinson M.I."/>
            <person name="Powell A.J."/>
            <person name="Barry K."/>
            <person name="Miller A.N."/>
            <person name="Grigoriev I.V."/>
            <person name="Debuchy R."/>
            <person name="Gladieux P."/>
            <person name="Thoren M.H."/>
            <person name="Johannesson H."/>
        </authorList>
    </citation>
    <scope>NUCLEOTIDE SEQUENCE</scope>
    <source>
        <strain evidence="2">CBS 626.80</strain>
    </source>
</reference>
<sequence length="217" mass="23891">MFFFNIVVGAVLAMLQICDAGAISMKSSKNAPSLEGPLAGYGIQDITWEIQTGPHTTANFTGTIQDVMKFAEENGIDFTTEEVANAPSSTAHLARREHELDVDMLICNTDFGPLTKLAEEWFIKKGIEYLRTKPKGKPENGPGRCGRVSCELSCAIFWCNEDLTAAKELDSYNMIADAAQIIVDGCYIPRGKDWNGWVSGQVFIKDKWSVIVMHDGC</sequence>
<evidence type="ECO:0000313" key="2">
    <source>
        <dbReference type="EMBL" id="KAK3949162.1"/>
    </source>
</evidence>
<name>A0AAN6NNM7_9PEZI</name>
<dbReference type="EMBL" id="MU859225">
    <property type="protein sequence ID" value="KAK3949162.1"/>
    <property type="molecule type" value="Genomic_DNA"/>
</dbReference>
<dbReference type="PANTHER" id="PTHR35605:SF1">
    <property type="entry name" value="ECP2 EFFECTOR PROTEIN DOMAIN-CONTAINING PROTEIN-RELATED"/>
    <property type="match status" value="1"/>
</dbReference>
<keyword evidence="1" id="KW-0732">Signal</keyword>
<dbReference type="Proteomes" id="UP001303222">
    <property type="component" value="Unassembled WGS sequence"/>
</dbReference>
<evidence type="ECO:0000313" key="3">
    <source>
        <dbReference type="Proteomes" id="UP001303222"/>
    </source>
</evidence>
<evidence type="ECO:0000256" key="1">
    <source>
        <dbReference type="SAM" id="SignalP"/>
    </source>
</evidence>
<dbReference type="AlphaFoldDB" id="A0AAN6NNM7"/>
<feature type="chain" id="PRO_5042970995" evidence="1">
    <location>
        <begin position="21"/>
        <end position="217"/>
    </location>
</feature>
<reference evidence="2" key="1">
    <citation type="journal article" date="2023" name="Mol. Phylogenet. Evol.">
        <title>Genome-scale phylogeny and comparative genomics of the fungal order Sordariales.</title>
        <authorList>
            <person name="Hensen N."/>
            <person name="Bonometti L."/>
            <person name="Westerberg I."/>
            <person name="Brannstrom I.O."/>
            <person name="Guillou S."/>
            <person name="Cros-Aarteil S."/>
            <person name="Calhoun S."/>
            <person name="Haridas S."/>
            <person name="Kuo A."/>
            <person name="Mondo S."/>
            <person name="Pangilinan J."/>
            <person name="Riley R."/>
            <person name="LaButti K."/>
            <person name="Andreopoulos B."/>
            <person name="Lipzen A."/>
            <person name="Chen C."/>
            <person name="Yan M."/>
            <person name="Daum C."/>
            <person name="Ng V."/>
            <person name="Clum A."/>
            <person name="Steindorff A."/>
            <person name="Ohm R.A."/>
            <person name="Martin F."/>
            <person name="Silar P."/>
            <person name="Natvig D.O."/>
            <person name="Lalanne C."/>
            <person name="Gautier V."/>
            <person name="Ament-Velasquez S.L."/>
            <person name="Kruys A."/>
            <person name="Hutchinson M.I."/>
            <person name="Powell A.J."/>
            <person name="Barry K."/>
            <person name="Miller A.N."/>
            <person name="Grigoriev I.V."/>
            <person name="Debuchy R."/>
            <person name="Gladieux P."/>
            <person name="Hiltunen Thoren M."/>
            <person name="Johannesson H."/>
        </authorList>
    </citation>
    <scope>NUCLEOTIDE SEQUENCE</scope>
    <source>
        <strain evidence="2">CBS 626.80</strain>
    </source>
</reference>
<comment type="caution">
    <text evidence="2">The sequence shown here is derived from an EMBL/GenBank/DDBJ whole genome shotgun (WGS) entry which is preliminary data.</text>
</comment>
<accession>A0AAN6NNM7</accession>
<gene>
    <name evidence="2" type="ORF">QBC32DRAFT_349738</name>
</gene>
<feature type="signal peptide" evidence="1">
    <location>
        <begin position="1"/>
        <end position="20"/>
    </location>
</feature>